<dbReference type="Pfam" id="PF05257">
    <property type="entry name" value="CHAP"/>
    <property type="match status" value="1"/>
</dbReference>
<dbReference type="SUPFAM" id="SSF54001">
    <property type="entry name" value="Cysteine proteinases"/>
    <property type="match status" value="1"/>
</dbReference>
<dbReference type="InterPro" id="IPR036365">
    <property type="entry name" value="PGBD-like_sf"/>
</dbReference>
<dbReference type="InterPro" id="IPR036366">
    <property type="entry name" value="PGBDSf"/>
</dbReference>
<feature type="domain" description="Peptidase C51" evidence="2">
    <location>
        <begin position="136"/>
        <end position="226"/>
    </location>
</feature>
<reference evidence="3 4" key="1">
    <citation type="submission" date="2018-01" db="EMBL/GenBank/DDBJ databases">
        <authorList>
            <person name="Gaut B.S."/>
            <person name="Morton B.R."/>
            <person name="Clegg M.T."/>
            <person name="Duvall M.R."/>
        </authorList>
    </citation>
    <scope>NUCLEOTIDE SEQUENCE [LARGE SCALE GENOMIC DNA]</scope>
    <source>
        <strain evidence="3 4">HR-AV</strain>
    </source>
</reference>
<dbReference type="OrthoDB" id="9813532at2"/>
<dbReference type="Pfam" id="PF01471">
    <property type="entry name" value="PG_binding_1"/>
    <property type="match status" value="1"/>
</dbReference>
<gene>
    <name evidence="3" type="ORF">C3K47_05840</name>
</gene>
<dbReference type="InterPro" id="IPR038765">
    <property type="entry name" value="Papain-like_cys_pep_sf"/>
</dbReference>
<feature type="domain" description="Peptidoglycan binding-like" evidence="1">
    <location>
        <begin position="9"/>
        <end position="69"/>
    </location>
</feature>
<sequence length="252" mass="27372">MPILKKGSQGAAVTELQNILRELDYNIPITGVFDAATEKAVKNFQASHLNKHNEPLEVDGKVGDITLWALQNPRSVVKGGAIDYKTMPDASFGGTAIGRKALEIAINELKLGAGEEGGNNKGPWCKKYLQPAGLGEGNSWCAAFLSWCFLQAANGNKAAMPFKYTAGARNIFNQFKQKGWSFDGNGHQLEPGDIVAWWRVSMPSGLGHIGIVHHFEDGFIYTLEGNKAANVAGFSYVKTRMDKVLGYGRVNL</sequence>
<organism evidence="3 4">
    <name type="scientific">Solitalea longa</name>
    <dbReference type="NCBI Taxonomy" id="2079460"/>
    <lineage>
        <taxon>Bacteria</taxon>
        <taxon>Pseudomonadati</taxon>
        <taxon>Bacteroidota</taxon>
        <taxon>Sphingobacteriia</taxon>
        <taxon>Sphingobacteriales</taxon>
        <taxon>Sphingobacteriaceae</taxon>
        <taxon>Solitalea</taxon>
    </lineage>
</organism>
<dbReference type="AlphaFoldDB" id="A0A2S5A419"/>
<dbReference type="EMBL" id="PQVF01000004">
    <property type="protein sequence ID" value="POY37285.1"/>
    <property type="molecule type" value="Genomic_DNA"/>
</dbReference>
<proteinExistence type="predicted"/>
<comment type="caution">
    <text evidence="3">The sequence shown here is derived from an EMBL/GenBank/DDBJ whole genome shotgun (WGS) entry which is preliminary data.</text>
</comment>
<dbReference type="Gene3D" id="1.10.101.10">
    <property type="entry name" value="PGBD-like superfamily/PGBD"/>
    <property type="match status" value="1"/>
</dbReference>
<name>A0A2S5A419_9SPHI</name>
<dbReference type="RefSeq" id="WP_103788192.1">
    <property type="nucleotide sequence ID" value="NZ_PQVF01000004.1"/>
</dbReference>
<dbReference type="InterPro" id="IPR007921">
    <property type="entry name" value="CHAP_dom"/>
</dbReference>
<protein>
    <submittedName>
        <fullName evidence="3">Peptidoglycan-binding protein</fullName>
    </submittedName>
</protein>
<evidence type="ECO:0000313" key="3">
    <source>
        <dbReference type="EMBL" id="POY37285.1"/>
    </source>
</evidence>
<keyword evidence="4" id="KW-1185">Reference proteome</keyword>
<evidence type="ECO:0000259" key="1">
    <source>
        <dbReference type="Pfam" id="PF01471"/>
    </source>
</evidence>
<accession>A0A2S5A419</accession>
<dbReference type="Gene3D" id="3.90.1720.10">
    <property type="entry name" value="endopeptidase domain like (from Nostoc punctiforme)"/>
    <property type="match status" value="1"/>
</dbReference>
<evidence type="ECO:0000259" key="2">
    <source>
        <dbReference type="Pfam" id="PF05257"/>
    </source>
</evidence>
<dbReference type="InterPro" id="IPR002477">
    <property type="entry name" value="Peptidoglycan-bd-like"/>
</dbReference>
<dbReference type="Proteomes" id="UP000236893">
    <property type="component" value="Unassembled WGS sequence"/>
</dbReference>
<dbReference type="SUPFAM" id="SSF47090">
    <property type="entry name" value="PGBD-like"/>
    <property type="match status" value="1"/>
</dbReference>
<evidence type="ECO:0000313" key="4">
    <source>
        <dbReference type="Proteomes" id="UP000236893"/>
    </source>
</evidence>